<dbReference type="OrthoDB" id="2898618at2759"/>
<keyword evidence="2" id="KW-0521">NADP</keyword>
<dbReference type="PRINTS" id="PR00081">
    <property type="entry name" value="GDHRDH"/>
</dbReference>
<comment type="similarity">
    <text evidence="1">Belongs to the short-chain dehydrogenases/reductases (SDR) family.</text>
</comment>
<dbReference type="Pfam" id="PF13561">
    <property type="entry name" value="adh_short_C2"/>
    <property type="match status" value="1"/>
</dbReference>
<dbReference type="GO" id="GO:0016491">
    <property type="term" value="F:oxidoreductase activity"/>
    <property type="evidence" value="ECO:0007669"/>
    <property type="project" value="UniProtKB-KW"/>
</dbReference>
<dbReference type="CDD" id="cd05233">
    <property type="entry name" value="SDR_c"/>
    <property type="match status" value="1"/>
</dbReference>
<comment type="caution">
    <text evidence="4">The sequence shown here is derived from an EMBL/GenBank/DDBJ whole genome shotgun (WGS) entry which is preliminary data.</text>
</comment>
<dbReference type="Gene3D" id="3.40.50.720">
    <property type="entry name" value="NAD(P)-binding Rossmann-like Domain"/>
    <property type="match status" value="1"/>
</dbReference>
<dbReference type="AlphaFoldDB" id="A0A9P4V2N7"/>
<evidence type="ECO:0000256" key="3">
    <source>
        <dbReference type="ARBA" id="ARBA00023002"/>
    </source>
</evidence>
<proteinExistence type="inferred from homology"/>
<dbReference type="EMBL" id="ML996132">
    <property type="protein sequence ID" value="KAF2735794.1"/>
    <property type="molecule type" value="Genomic_DNA"/>
</dbReference>
<evidence type="ECO:0000256" key="1">
    <source>
        <dbReference type="ARBA" id="ARBA00006484"/>
    </source>
</evidence>
<dbReference type="InterPro" id="IPR002347">
    <property type="entry name" value="SDR_fam"/>
</dbReference>
<accession>A0A9P4V2N7</accession>
<sequence length="295" mass="31270">MSSLDISNLFGVKGMVFVITGGGSGIGAMFAKALDFNGAAKVFVLGRRLDKLQEVATAATNRSVVPIQCDITSKDSLAAAAAKVQQEAKFVNCVIANSGATGPDIYGLPKDRKPTFEEVQKYLWDTPMEHFNQAFEVNTTACFYTLVAFLHLLAAGNEAEPAKSTGIKSQFIVTGSIGAFSRRPGMGFAYAASKMAVVHVMKQVSTMMADWRIDIRANCFCPGVYPSDMSQGLMGDNDMSKEGSVSPEIIPLTRAGTAEDAGGALLFLCSRAGAYINGNVLISDGGRMSIVPATY</sequence>
<keyword evidence="3" id="KW-0560">Oxidoreductase</keyword>
<evidence type="ECO:0000256" key="2">
    <source>
        <dbReference type="ARBA" id="ARBA00022857"/>
    </source>
</evidence>
<dbReference type="InterPro" id="IPR020904">
    <property type="entry name" value="Sc_DH/Rdtase_CS"/>
</dbReference>
<dbReference type="Proteomes" id="UP000799444">
    <property type="component" value="Unassembled WGS sequence"/>
</dbReference>
<dbReference type="PANTHER" id="PTHR43618">
    <property type="entry name" value="7-ALPHA-HYDROXYSTEROID DEHYDROGENASE"/>
    <property type="match status" value="1"/>
</dbReference>
<evidence type="ECO:0000313" key="5">
    <source>
        <dbReference type="Proteomes" id="UP000799444"/>
    </source>
</evidence>
<dbReference type="PROSITE" id="PS00061">
    <property type="entry name" value="ADH_SHORT"/>
    <property type="match status" value="1"/>
</dbReference>
<reference evidence="4" key="1">
    <citation type="journal article" date="2020" name="Stud. Mycol.">
        <title>101 Dothideomycetes genomes: a test case for predicting lifestyles and emergence of pathogens.</title>
        <authorList>
            <person name="Haridas S."/>
            <person name="Albert R."/>
            <person name="Binder M."/>
            <person name="Bloem J."/>
            <person name="Labutti K."/>
            <person name="Salamov A."/>
            <person name="Andreopoulos B."/>
            <person name="Baker S."/>
            <person name="Barry K."/>
            <person name="Bills G."/>
            <person name="Bluhm B."/>
            <person name="Cannon C."/>
            <person name="Castanera R."/>
            <person name="Culley D."/>
            <person name="Daum C."/>
            <person name="Ezra D."/>
            <person name="Gonzalez J."/>
            <person name="Henrissat B."/>
            <person name="Kuo A."/>
            <person name="Liang C."/>
            <person name="Lipzen A."/>
            <person name="Lutzoni F."/>
            <person name="Magnuson J."/>
            <person name="Mondo S."/>
            <person name="Nolan M."/>
            <person name="Ohm R."/>
            <person name="Pangilinan J."/>
            <person name="Park H.-J."/>
            <person name="Ramirez L."/>
            <person name="Alfaro M."/>
            <person name="Sun H."/>
            <person name="Tritt A."/>
            <person name="Yoshinaga Y."/>
            <person name="Zwiers L.-H."/>
            <person name="Turgeon B."/>
            <person name="Goodwin S."/>
            <person name="Spatafora J."/>
            <person name="Crous P."/>
            <person name="Grigoriev I."/>
        </authorList>
    </citation>
    <scope>NUCLEOTIDE SEQUENCE</scope>
    <source>
        <strain evidence="4">CBS 125425</strain>
    </source>
</reference>
<organism evidence="4 5">
    <name type="scientific">Polyplosphaeria fusca</name>
    <dbReference type="NCBI Taxonomy" id="682080"/>
    <lineage>
        <taxon>Eukaryota</taxon>
        <taxon>Fungi</taxon>
        <taxon>Dikarya</taxon>
        <taxon>Ascomycota</taxon>
        <taxon>Pezizomycotina</taxon>
        <taxon>Dothideomycetes</taxon>
        <taxon>Pleosporomycetidae</taxon>
        <taxon>Pleosporales</taxon>
        <taxon>Tetraplosphaeriaceae</taxon>
        <taxon>Polyplosphaeria</taxon>
    </lineage>
</organism>
<dbReference type="PANTHER" id="PTHR43618:SF18">
    <property type="entry name" value="SHORT CHAIN DEHYDROGENASE_REDUCTASE FAMILY (AFU_ORTHOLOGUE AFUA_5G12480)"/>
    <property type="match status" value="1"/>
</dbReference>
<gene>
    <name evidence="4" type="ORF">EJ04DRAFT_542887</name>
</gene>
<keyword evidence="5" id="KW-1185">Reference proteome</keyword>
<dbReference type="InterPro" id="IPR052178">
    <property type="entry name" value="Sec_Metab_Biosynth_SDR"/>
</dbReference>
<dbReference type="SUPFAM" id="SSF51735">
    <property type="entry name" value="NAD(P)-binding Rossmann-fold domains"/>
    <property type="match status" value="1"/>
</dbReference>
<evidence type="ECO:0000313" key="4">
    <source>
        <dbReference type="EMBL" id="KAF2735794.1"/>
    </source>
</evidence>
<protein>
    <submittedName>
        <fullName evidence="4">NAD(P)-binding protein</fullName>
    </submittedName>
</protein>
<name>A0A9P4V2N7_9PLEO</name>
<dbReference type="InterPro" id="IPR036291">
    <property type="entry name" value="NAD(P)-bd_dom_sf"/>
</dbReference>